<evidence type="ECO:0000313" key="1">
    <source>
        <dbReference type="EMBL" id="EIE79108.1"/>
    </source>
</evidence>
<protein>
    <submittedName>
        <fullName evidence="1">Uncharacterized protein</fullName>
    </submittedName>
</protein>
<sequence>MDTLLNDFKGLDLKTKLLEMHHHLGEASITTEASTMDTEEEADHEVDLGVGIGHAVNLFRQEEEAEVLLSPNNETIPLNSQQIQHPTTANNSTISLFTSNLYQKTTTNTTSSTISQQEFHI</sequence>
<accession>I1BSC8</accession>
<dbReference type="RefSeq" id="XP_067514504.1">
    <property type="nucleotide sequence ID" value="XM_067658403.1"/>
</dbReference>
<dbReference type="InParanoid" id="I1BSC8"/>
<gene>
    <name evidence="1" type="ORF">RO3G_03813</name>
</gene>
<dbReference type="Proteomes" id="UP000009138">
    <property type="component" value="Unassembled WGS sequence"/>
</dbReference>
<evidence type="ECO:0000313" key="2">
    <source>
        <dbReference type="Proteomes" id="UP000009138"/>
    </source>
</evidence>
<proteinExistence type="predicted"/>
<dbReference type="EMBL" id="CH476733">
    <property type="protein sequence ID" value="EIE79108.1"/>
    <property type="molecule type" value="Genomic_DNA"/>
</dbReference>
<organism evidence="1 2">
    <name type="scientific">Rhizopus delemar (strain RA 99-880 / ATCC MYA-4621 / FGSC 9543 / NRRL 43880)</name>
    <name type="common">Mucormycosis agent</name>
    <name type="synonym">Rhizopus arrhizus var. delemar</name>
    <dbReference type="NCBI Taxonomy" id="246409"/>
    <lineage>
        <taxon>Eukaryota</taxon>
        <taxon>Fungi</taxon>
        <taxon>Fungi incertae sedis</taxon>
        <taxon>Mucoromycota</taxon>
        <taxon>Mucoromycotina</taxon>
        <taxon>Mucoromycetes</taxon>
        <taxon>Mucorales</taxon>
        <taxon>Mucorineae</taxon>
        <taxon>Rhizopodaceae</taxon>
        <taxon>Rhizopus</taxon>
    </lineage>
</organism>
<dbReference type="VEuPathDB" id="FungiDB:RO3G_03813"/>
<dbReference type="GeneID" id="93610784"/>
<dbReference type="AlphaFoldDB" id="I1BSC8"/>
<reference evidence="1 2" key="1">
    <citation type="journal article" date="2009" name="PLoS Genet.">
        <title>Genomic analysis of the basal lineage fungus Rhizopus oryzae reveals a whole-genome duplication.</title>
        <authorList>
            <person name="Ma L.-J."/>
            <person name="Ibrahim A.S."/>
            <person name="Skory C."/>
            <person name="Grabherr M.G."/>
            <person name="Burger G."/>
            <person name="Butler M."/>
            <person name="Elias M."/>
            <person name="Idnurm A."/>
            <person name="Lang B.F."/>
            <person name="Sone T."/>
            <person name="Abe A."/>
            <person name="Calvo S.E."/>
            <person name="Corrochano L.M."/>
            <person name="Engels R."/>
            <person name="Fu J."/>
            <person name="Hansberg W."/>
            <person name="Kim J.-M."/>
            <person name="Kodira C.D."/>
            <person name="Koehrsen M.J."/>
            <person name="Liu B."/>
            <person name="Miranda-Saavedra D."/>
            <person name="O'Leary S."/>
            <person name="Ortiz-Castellanos L."/>
            <person name="Poulter R."/>
            <person name="Rodriguez-Romero J."/>
            <person name="Ruiz-Herrera J."/>
            <person name="Shen Y.-Q."/>
            <person name="Zeng Q."/>
            <person name="Galagan J."/>
            <person name="Birren B.W."/>
            <person name="Cuomo C.A."/>
            <person name="Wickes B.L."/>
        </authorList>
    </citation>
    <scope>NUCLEOTIDE SEQUENCE [LARGE SCALE GENOMIC DNA]</scope>
    <source>
        <strain evidence="2">RA 99-880 / ATCC MYA-4621 / FGSC 9543 / NRRL 43880</strain>
    </source>
</reference>
<name>I1BSC8_RHIO9</name>
<keyword evidence="2" id="KW-1185">Reference proteome</keyword>